<proteinExistence type="predicted"/>
<evidence type="ECO:0000259" key="1">
    <source>
        <dbReference type="Pfam" id="PF01526"/>
    </source>
</evidence>
<dbReference type="Proteomes" id="UP000199013">
    <property type="component" value="Unassembled WGS sequence"/>
</dbReference>
<dbReference type="InterPro" id="IPR002513">
    <property type="entry name" value="Tn3_Tnp_DDE_dom"/>
</dbReference>
<dbReference type="EMBL" id="FLUV01001498">
    <property type="protein sequence ID" value="SBW23090.1"/>
    <property type="molecule type" value="Genomic_DNA"/>
</dbReference>
<dbReference type="AlphaFoldDB" id="A0A1C3NZY5"/>
<accession>A0A1C3NZY5</accession>
<organism evidence="2 3">
    <name type="scientific">Candidatus Protofrankia californiensis</name>
    <dbReference type="NCBI Taxonomy" id="1839754"/>
    <lineage>
        <taxon>Bacteria</taxon>
        <taxon>Bacillati</taxon>
        <taxon>Actinomycetota</taxon>
        <taxon>Actinomycetes</taxon>
        <taxon>Frankiales</taxon>
        <taxon>Frankiaceae</taxon>
        <taxon>Protofrankia</taxon>
    </lineage>
</organism>
<protein>
    <submittedName>
        <fullName evidence="2">Transposase</fullName>
    </submittedName>
</protein>
<dbReference type="Pfam" id="PF01526">
    <property type="entry name" value="DDE_Tnp_Tn3"/>
    <property type="match status" value="1"/>
</dbReference>
<sequence length="170" mass="19240">MRTAISIREGALSSVTLLRRLGHDSRKNRLYRAFRELGRAVRTLVLLRYLSEPELRESITAMTNKVEAFHGFAAWLMFGGDILGHNDPDHHEKIVKFNELIANCVIYQTALDITGVVNQLVAEGQVVDPDDLATISPYIRENIRRFGEWVLDTTPPEPTIITQLDIVLDS</sequence>
<feature type="domain" description="Tn3 transposase DDE" evidence="1">
    <location>
        <begin position="1"/>
        <end position="148"/>
    </location>
</feature>
<evidence type="ECO:0000313" key="2">
    <source>
        <dbReference type="EMBL" id="SBW23090.1"/>
    </source>
</evidence>
<dbReference type="GO" id="GO:0004803">
    <property type="term" value="F:transposase activity"/>
    <property type="evidence" value="ECO:0007669"/>
    <property type="project" value="InterPro"/>
</dbReference>
<keyword evidence="3" id="KW-1185">Reference proteome</keyword>
<reference evidence="3" key="1">
    <citation type="submission" date="2016-02" db="EMBL/GenBank/DDBJ databases">
        <authorList>
            <person name="Wibberg D."/>
        </authorList>
    </citation>
    <scope>NUCLEOTIDE SEQUENCE [LARGE SCALE GENOMIC DNA]</scope>
</reference>
<gene>
    <name evidence="2" type="ORF">FDG2_3559</name>
</gene>
<name>A0A1C3NZY5_9ACTN</name>
<dbReference type="GO" id="GO:0006313">
    <property type="term" value="P:DNA transposition"/>
    <property type="evidence" value="ECO:0007669"/>
    <property type="project" value="InterPro"/>
</dbReference>
<evidence type="ECO:0000313" key="3">
    <source>
        <dbReference type="Proteomes" id="UP000199013"/>
    </source>
</evidence>